<protein>
    <submittedName>
        <fullName evidence="2">Heterokaryon incompatibility protein-domain-containing protein</fullName>
    </submittedName>
</protein>
<evidence type="ECO:0000313" key="3">
    <source>
        <dbReference type="Proteomes" id="UP001285441"/>
    </source>
</evidence>
<reference evidence="2" key="2">
    <citation type="submission" date="2023-06" db="EMBL/GenBank/DDBJ databases">
        <authorList>
            <consortium name="Lawrence Berkeley National Laboratory"/>
            <person name="Haridas S."/>
            <person name="Hensen N."/>
            <person name="Bonometti L."/>
            <person name="Westerberg I."/>
            <person name="Brannstrom I.O."/>
            <person name="Guillou S."/>
            <person name="Cros-Aarteil S."/>
            <person name="Calhoun S."/>
            <person name="Kuo A."/>
            <person name="Mondo S."/>
            <person name="Pangilinan J."/>
            <person name="Riley R."/>
            <person name="LaButti K."/>
            <person name="Andreopoulos B."/>
            <person name="Lipzen A."/>
            <person name="Chen C."/>
            <person name="Yanf M."/>
            <person name="Daum C."/>
            <person name="Ng V."/>
            <person name="Clum A."/>
            <person name="Steindorff A."/>
            <person name="Ohm R."/>
            <person name="Martin F."/>
            <person name="Silar P."/>
            <person name="Natvig D."/>
            <person name="Lalanne C."/>
            <person name="Gautier V."/>
            <person name="Ament-velasquez S.L."/>
            <person name="Kruys A."/>
            <person name="Hutchinson M.I."/>
            <person name="Powell A.J."/>
            <person name="Barry K."/>
            <person name="Miller A.N."/>
            <person name="Grigoriev I.V."/>
            <person name="Debuchy R."/>
            <person name="Gladieux P."/>
            <person name="Thoren M.H."/>
            <person name="Johannesson H."/>
        </authorList>
    </citation>
    <scope>NUCLEOTIDE SEQUENCE</scope>
    <source>
        <strain evidence="2">CBS 232.78</strain>
    </source>
</reference>
<feature type="domain" description="Heterokaryon incompatibility" evidence="1">
    <location>
        <begin position="21"/>
        <end position="125"/>
    </location>
</feature>
<dbReference type="PANTHER" id="PTHR10622:SF12">
    <property type="entry name" value="HET DOMAIN-CONTAINING PROTEIN"/>
    <property type="match status" value="1"/>
</dbReference>
<organism evidence="2 3">
    <name type="scientific">Podospora didyma</name>
    <dbReference type="NCBI Taxonomy" id="330526"/>
    <lineage>
        <taxon>Eukaryota</taxon>
        <taxon>Fungi</taxon>
        <taxon>Dikarya</taxon>
        <taxon>Ascomycota</taxon>
        <taxon>Pezizomycotina</taxon>
        <taxon>Sordariomycetes</taxon>
        <taxon>Sordariomycetidae</taxon>
        <taxon>Sordariales</taxon>
        <taxon>Podosporaceae</taxon>
        <taxon>Podospora</taxon>
    </lineage>
</organism>
<name>A0AAE0U0L9_9PEZI</name>
<comment type="caution">
    <text evidence="2">The sequence shown here is derived from an EMBL/GenBank/DDBJ whole genome shotgun (WGS) entry which is preliminary data.</text>
</comment>
<reference evidence="2" key="1">
    <citation type="journal article" date="2023" name="Mol. Phylogenet. Evol.">
        <title>Genome-scale phylogeny and comparative genomics of the fungal order Sordariales.</title>
        <authorList>
            <person name="Hensen N."/>
            <person name="Bonometti L."/>
            <person name="Westerberg I."/>
            <person name="Brannstrom I.O."/>
            <person name="Guillou S."/>
            <person name="Cros-Aarteil S."/>
            <person name="Calhoun S."/>
            <person name="Haridas S."/>
            <person name="Kuo A."/>
            <person name="Mondo S."/>
            <person name="Pangilinan J."/>
            <person name="Riley R."/>
            <person name="LaButti K."/>
            <person name="Andreopoulos B."/>
            <person name="Lipzen A."/>
            <person name="Chen C."/>
            <person name="Yan M."/>
            <person name="Daum C."/>
            <person name="Ng V."/>
            <person name="Clum A."/>
            <person name="Steindorff A."/>
            <person name="Ohm R.A."/>
            <person name="Martin F."/>
            <person name="Silar P."/>
            <person name="Natvig D.O."/>
            <person name="Lalanne C."/>
            <person name="Gautier V."/>
            <person name="Ament-Velasquez S.L."/>
            <person name="Kruys A."/>
            <person name="Hutchinson M.I."/>
            <person name="Powell A.J."/>
            <person name="Barry K."/>
            <person name="Miller A.N."/>
            <person name="Grigoriev I.V."/>
            <person name="Debuchy R."/>
            <person name="Gladieux P."/>
            <person name="Hiltunen Thoren M."/>
            <person name="Johannesson H."/>
        </authorList>
    </citation>
    <scope>NUCLEOTIDE SEQUENCE</scope>
    <source>
        <strain evidence="2">CBS 232.78</strain>
    </source>
</reference>
<gene>
    <name evidence="2" type="ORF">B0H63DRAFT_137186</name>
</gene>
<keyword evidence="3" id="KW-1185">Reference proteome</keyword>
<accession>A0AAE0U0L9</accession>
<dbReference type="AlphaFoldDB" id="A0AAE0U0L9"/>
<dbReference type="Proteomes" id="UP001285441">
    <property type="component" value="Unassembled WGS sequence"/>
</dbReference>
<sequence>MRLLNTTTLELSNFISDIPPYAILSHMWGDGEVTFQDAAVLPRMKRLTSLEALPAANAKLWPGARKIIGFCETASDDGYGWAWVDTCCIDKTSSAELSEAINSMYRWYAEAAVCHIYLADVGIDQQFKSTLSSEELEKSRWFTRGWTLQELIAPVYVEFYDMDWRALGTKRHLCPRLAARTSIPESLLLDPSTLPDYFAARRFSWASDRVTTRPEDVAYCLMGIFDVNMPLLYGEGGDKAFTHLQEDFLRQSRDLSLLLWTSSYVPSNSSVLSRHPRDFSKSFPLTEWRRQSTQEKRLVLASKATTLEPPLGTSSRRGDWADLVMDKMPEPFIVTNGGLRLQMLVRLISMDMRPHVLLCTEFSLRERGSMSESSESAKSCLLSSWNNSTTVSRARFDSVEVINSLEGFQLKDIYLRTILRRSHPPRRYWPQTFLDLKDNLGESLRVRLEYPKSVAIDVLVIPSSLG</sequence>
<dbReference type="EMBL" id="JAULSW010000003">
    <property type="protein sequence ID" value="KAK3386527.1"/>
    <property type="molecule type" value="Genomic_DNA"/>
</dbReference>
<dbReference type="InterPro" id="IPR010730">
    <property type="entry name" value="HET"/>
</dbReference>
<evidence type="ECO:0000313" key="2">
    <source>
        <dbReference type="EMBL" id="KAK3386527.1"/>
    </source>
</evidence>
<feature type="non-terminal residue" evidence="2">
    <location>
        <position position="466"/>
    </location>
</feature>
<dbReference type="PANTHER" id="PTHR10622">
    <property type="entry name" value="HET DOMAIN-CONTAINING PROTEIN"/>
    <property type="match status" value="1"/>
</dbReference>
<proteinExistence type="predicted"/>
<dbReference type="Pfam" id="PF06985">
    <property type="entry name" value="HET"/>
    <property type="match status" value="1"/>
</dbReference>
<evidence type="ECO:0000259" key="1">
    <source>
        <dbReference type="Pfam" id="PF06985"/>
    </source>
</evidence>